<feature type="region of interest" description="Disordered" evidence="1">
    <location>
        <begin position="78"/>
        <end position="260"/>
    </location>
</feature>
<feature type="region of interest" description="Disordered" evidence="1">
    <location>
        <begin position="41"/>
        <end position="62"/>
    </location>
</feature>
<feature type="compositionally biased region" description="Basic and acidic residues" evidence="1">
    <location>
        <begin position="126"/>
        <end position="150"/>
    </location>
</feature>
<name>J5Q5Q1_TRIAS</name>
<organism evidence="2 3">
    <name type="scientific">Trichosporon asahii var. asahii (strain ATCC 90039 / CBS 2479 / JCM 2466 / KCTC 7840 / NBRC 103889/ NCYC 2677 / UAMH 7654)</name>
    <name type="common">Yeast</name>
    <dbReference type="NCBI Taxonomy" id="1186058"/>
    <lineage>
        <taxon>Eukaryota</taxon>
        <taxon>Fungi</taxon>
        <taxon>Dikarya</taxon>
        <taxon>Basidiomycota</taxon>
        <taxon>Agaricomycotina</taxon>
        <taxon>Tremellomycetes</taxon>
        <taxon>Trichosporonales</taxon>
        <taxon>Trichosporonaceae</taxon>
        <taxon>Trichosporon</taxon>
    </lineage>
</organism>
<feature type="compositionally biased region" description="Low complexity" evidence="1">
    <location>
        <begin position="101"/>
        <end position="114"/>
    </location>
</feature>
<sequence>MSFAGNPSMFEALRAIVVASAAAPDDDPAADAAVSAAIRKLYPDIPEPPQRNPNAPRSLDEIPEPVFVHIQLPDGSYFAFSDSEEKSSGGAQGEPEDGAKGSKAAESSAASIDADVAENKSAAVESPEKLKDDRAELARKEAARLKHWNEENEAWQYTPGRFWPPGYGPYGREETEPAEGGGDGSEASRHDSNLAEGGAKKTEHAADARVATQKSERRRRRPNPQSNGGRAAPGPRNRNGRPDTEGVTARSGPMPIRLSD</sequence>
<comment type="caution">
    <text evidence="2">The sequence shown here is derived from an EMBL/GenBank/DDBJ whole genome shotgun (WGS) entry which is preliminary data.</text>
</comment>
<dbReference type="Proteomes" id="UP000002748">
    <property type="component" value="Unassembled WGS sequence"/>
</dbReference>
<feature type="compositionally biased region" description="Basic and acidic residues" evidence="1">
    <location>
        <begin position="186"/>
        <end position="207"/>
    </location>
</feature>
<evidence type="ECO:0000313" key="2">
    <source>
        <dbReference type="EMBL" id="EJT45603.1"/>
    </source>
</evidence>
<dbReference type="HOGENOM" id="CLU_1070344_0_0_1"/>
<dbReference type="VEuPathDB" id="FungiDB:A1Q1_05940"/>
<dbReference type="EMBL" id="ALBS01000323">
    <property type="protein sequence ID" value="EJT45603.1"/>
    <property type="molecule type" value="Genomic_DNA"/>
</dbReference>
<reference evidence="2 3" key="1">
    <citation type="journal article" date="2012" name="Eukaryot. Cell">
        <title>Draft genome sequence of CBS 2479, the standard type strain of Trichosporon asahii.</title>
        <authorList>
            <person name="Yang R.Y."/>
            <person name="Li H.T."/>
            <person name="Zhu H."/>
            <person name="Zhou G.P."/>
            <person name="Wang M."/>
            <person name="Wang L."/>
        </authorList>
    </citation>
    <scope>NUCLEOTIDE SEQUENCE [LARGE SCALE GENOMIC DNA]</scope>
    <source>
        <strain evidence="3">ATCC 90039 / CBS 2479 / JCM 2466 / KCTC 7840 / NCYC 2677 / UAMH 7654</strain>
    </source>
</reference>
<accession>J5Q5Q1</accession>
<protein>
    <submittedName>
        <fullName evidence="2">Uncharacterized protein</fullName>
    </submittedName>
</protein>
<dbReference type="RefSeq" id="XP_014176624.1">
    <property type="nucleotide sequence ID" value="XM_014321149.1"/>
</dbReference>
<proteinExistence type="predicted"/>
<evidence type="ECO:0000256" key="1">
    <source>
        <dbReference type="SAM" id="MobiDB-lite"/>
    </source>
</evidence>
<evidence type="ECO:0000313" key="3">
    <source>
        <dbReference type="Proteomes" id="UP000002748"/>
    </source>
</evidence>
<dbReference type="GeneID" id="25989452"/>
<dbReference type="AlphaFoldDB" id="J5Q5Q1"/>
<dbReference type="KEGG" id="tasa:A1Q1_05940"/>
<gene>
    <name evidence="2" type="ORF">A1Q1_05940</name>
</gene>